<feature type="transmembrane region" description="Helical" evidence="4">
    <location>
        <begin position="342"/>
        <end position="365"/>
    </location>
</feature>
<evidence type="ECO:0000313" key="6">
    <source>
        <dbReference type="EMBL" id="MDC0678793.1"/>
    </source>
</evidence>
<feature type="transmembrane region" description="Helical" evidence="4">
    <location>
        <begin position="24"/>
        <end position="41"/>
    </location>
</feature>
<dbReference type="EMBL" id="JAQNDK010000001">
    <property type="protein sequence ID" value="MDC0678793.1"/>
    <property type="molecule type" value="Genomic_DNA"/>
</dbReference>
<dbReference type="Pfam" id="PF07690">
    <property type="entry name" value="MFS_1"/>
    <property type="match status" value="1"/>
</dbReference>
<dbReference type="InterPro" id="IPR011701">
    <property type="entry name" value="MFS"/>
</dbReference>
<feature type="transmembrane region" description="Helical" evidence="4">
    <location>
        <begin position="177"/>
        <end position="196"/>
    </location>
</feature>
<dbReference type="PANTHER" id="PTHR23121">
    <property type="entry name" value="SODIUM-DEPENDENT GLUCOSE TRANSPORTER 1"/>
    <property type="match status" value="1"/>
</dbReference>
<feature type="transmembrane region" description="Helical" evidence="4">
    <location>
        <begin position="87"/>
        <end position="106"/>
    </location>
</feature>
<dbReference type="InterPro" id="IPR036259">
    <property type="entry name" value="MFS_trans_sf"/>
</dbReference>
<gene>
    <name evidence="6" type="ORF">POL72_13695</name>
</gene>
<name>A0ABT5BXE4_9BACT</name>
<dbReference type="Gene3D" id="1.20.1250.20">
    <property type="entry name" value="MFS general substrate transporter like domains"/>
    <property type="match status" value="2"/>
</dbReference>
<dbReference type="PANTHER" id="PTHR23121:SF9">
    <property type="entry name" value="SODIUM-DEPENDENT GLUCOSE TRANSPORTER 1"/>
    <property type="match status" value="1"/>
</dbReference>
<accession>A0ABT5BXE4</accession>
<evidence type="ECO:0000256" key="4">
    <source>
        <dbReference type="SAM" id="Phobius"/>
    </source>
</evidence>
<feature type="transmembrane region" description="Helical" evidence="4">
    <location>
        <begin position="148"/>
        <end position="165"/>
    </location>
</feature>
<feature type="domain" description="Major facilitator superfamily (MFS) profile" evidence="5">
    <location>
        <begin position="1"/>
        <end position="405"/>
    </location>
</feature>
<dbReference type="SUPFAM" id="SSF103473">
    <property type="entry name" value="MFS general substrate transporter"/>
    <property type="match status" value="1"/>
</dbReference>
<keyword evidence="1 4" id="KW-0812">Transmembrane</keyword>
<evidence type="ECO:0000256" key="2">
    <source>
        <dbReference type="ARBA" id="ARBA00022989"/>
    </source>
</evidence>
<dbReference type="PROSITE" id="PS50850">
    <property type="entry name" value="MFS"/>
    <property type="match status" value="1"/>
</dbReference>
<evidence type="ECO:0000313" key="7">
    <source>
        <dbReference type="Proteomes" id="UP001217485"/>
    </source>
</evidence>
<keyword evidence="3 4" id="KW-0472">Membrane</keyword>
<protein>
    <submittedName>
        <fullName evidence="6">MFS transporter</fullName>
    </submittedName>
</protein>
<evidence type="ECO:0000256" key="1">
    <source>
        <dbReference type="ARBA" id="ARBA00022692"/>
    </source>
</evidence>
<dbReference type="Proteomes" id="UP001217485">
    <property type="component" value="Unassembled WGS sequence"/>
</dbReference>
<feature type="transmembrane region" description="Helical" evidence="4">
    <location>
        <begin position="112"/>
        <end position="136"/>
    </location>
</feature>
<keyword evidence="2 4" id="KW-1133">Transmembrane helix</keyword>
<keyword evidence="7" id="KW-1185">Reference proteome</keyword>
<dbReference type="RefSeq" id="WP_272095634.1">
    <property type="nucleotide sequence ID" value="NZ_JAQNDK010000001.1"/>
</dbReference>
<reference evidence="6 7" key="1">
    <citation type="submission" date="2023-01" db="EMBL/GenBank/DDBJ databases">
        <title>Minimal conservation of predation-associated metabolite biosynthetic gene clusters underscores biosynthetic potential of Myxococcota including descriptions for ten novel species: Archangium lansinium sp. nov., Myxococcus landrumus sp. nov., Nannocystis bai.</title>
        <authorList>
            <person name="Ahearne A."/>
            <person name="Stevens C."/>
            <person name="Dowd S."/>
        </authorList>
    </citation>
    <scope>NUCLEOTIDE SEQUENCE [LARGE SCALE GENOMIC DNA]</scope>
    <source>
        <strain evidence="6 7">WIWO2</strain>
    </source>
</reference>
<feature type="transmembrane region" description="Helical" evidence="4">
    <location>
        <begin position="217"/>
        <end position="236"/>
    </location>
</feature>
<evidence type="ECO:0000256" key="3">
    <source>
        <dbReference type="ARBA" id="ARBA00023136"/>
    </source>
</evidence>
<dbReference type="InterPro" id="IPR020846">
    <property type="entry name" value="MFS_dom"/>
</dbReference>
<proteinExistence type="predicted"/>
<sequence>MSTAAVEERPVSSRWSDRALRQTAGYYGLFICLGLITAITGPTLPDLARQTGSSVGDMGSLFLGGGVGYTLGTLWGGKLFDRVHGHTLLGGAHLLAAACLAIIPAVPWLWLLVVLAFCRGLAEGFVNTGANALLLWTHGEKVSPYMNGLHFCFGLGAFVSPLLVARVPGAWGGYHAAYWAVAAFSALVALGVLSMRHCPEPREKDGKDAAAKGAGRSLHLLPVLVAVLYLFAYVGGEISFGSWIYTYSLTLGVVSATGAAYLTSGFWLSFTIGRLLSIPVAIRFTPRQVIPVGLGGCLVLSAMMLLLPPTSALLWGVALGLGLFMAPLWPSGFTLAGQIVPMTAFVTGLVLVGDSLGGMVLPALTGKLIEGVGLERLAYSLPMLVFGSVVVCAFSYLCLLALDRRRGGEAPAASAARDGAAP</sequence>
<feature type="transmembrane region" description="Helical" evidence="4">
    <location>
        <begin position="61"/>
        <end position="80"/>
    </location>
</feature>
<feature type="transmembrane region" description="Helical" evidence="4">
    <location>
        <begin position="377"/>
        <end position="402"/>
    </location>
</feature>
<feature type="transmembrane region" description="Helical" evidence="4">
    <location>
        <begin position="313"/>
        <end position="330"/>
    </location>
</feature>
<comment type="caution">
    <text evidence="6">The sequence shown here is derived from an EMBL/GenBank/DDBJ whole genome shotgun (WGS) entry which is preliminary data.</text>
</comment>
<evidence type="ECO:0000259" key="5">
    <source>
        <dbReference type="PROSITE" id="PS50850"/>
    </source>
</evidence>
<feature type="transmembrane region" description="Helical" evidence="4">
    <location>
        <begin position="242"/>
        <end position="268"/>
    </location>
</feature>
<feature type="transmembrane region" description="Helical" evidence="4">
    <location>
        <begin position="289"/>
        <end position="307"/>
    </location>
</feature>
<organism evidence="6 7">
    <name type="scientific">Sorangium atrum</name>
    <dbReference type="NCBI Taxonomy" id="2995308"/>
    <lineage>
        <taxon>Bacteria</taxon>
        <taxon>Pseudomonadati</taxon>
        <taxon>Myxococcota</taxon>
        <taxon>Polyangia</taxon>
        <taxon>Polyangiales</taxon>
        <taxon>Polyangiaceae</taxon>
        <taxon>Sorangium</taxon>
    </lineage>
</organism>